<feature type="region of interest" description="Disordered" evidence="2">
    <location>
        <begin position="1"/>
        <end position="155"/>
    </location>
</feature>
<keyword evidence="1" id="KW-0175">Coiled coil</keyword>
<dbReference type="EMBL" id="JAOPGA020001346">
    <property type="protein sequence ID" value="KAL0487498.1"/>
    <property type="molecule type" value="Genomic_DNA"/>
</dbReference>
<feature type="coiled-coil region" evidence="1">
    <location>
        <begin position="370"/>
        <end position="421"/>
    </location>
</feature>
<keyword evidence="4" id="KW-1185">Reference proteome</keyword>
<reference evidence="3 4" key="1">
    <citation type="submission" date="2024-03" db="EMBL/GenBank/DDBJ databases">
        <title>The Acrasis kona genome and developmental transcriptomes reveal deep origins of eukaryotic multicellular pathways.</title>
        <authorList>
            <person name="Sheikh S."/>
            <person name="Fu C.-J."/>
            <person name="Brown M.W."/>
            <person name="Baldauf S.L."/>
        </authorList>
    </citation>
    <scope>NUCLEOTIDE SEQUENCE [LARGE SCALE GENOMIC DNA]</scope>
    <source>
        <strain evidence="3 4">ATCC MYA-3509</strain>
    </source>
</reference>
<dbReference type="Proteomes" id="UP001431209">
    <property type="component" value="Unassembled WGS sequence"/>
</dbReference>
<dbReference type="AlphaFoldDB" id="A0AAW2ZDQ9"/>
<proteinExistence type="predicted"/>
<comment type="caution">
    <text evidence="3">The sequence shown here is derived from an EMBL/GenBank/DDBJ whole genome shotgun (WGS) entry which is preliminary data.</text>
</comment>
<sequence>MTPSEDFSISHNNNTTTTNDDNDEFDAQFDNDDEPSEFTSANQNLNDSTVPPLENNSDDEFDFESSTNAIDDQDDEFGDFDDYEQTKPSQSEPTDDDFDFGDFDNGDGNVDHEHQIDQSRSNQNVDQDEFGGFATSSNATQQESTTTNDQQKKQELDTSALQKNIIDSILNSSSSIPFDLHSTTKLLSHIFDISPSPNHDQSEEKVVDSLEQLFKSNASHNNETLSKLSKWNDSNVEKYFLSSIGVQKRQRTGMHTHHQKVVKSTKSSPLHAISISTFTSDSKNVTTPSSPKPTNELDNIAELVWSKMEREEEEPVVTAASVPVAVDNKQIPTPLAVPTVIPIIPKAQPPSSSPSVVATTTAAAAVVAVVNNNKQELDETQLKKLEAKKKEQEKREKKEALRKLEQDRIKKKQEMEAQQKNSASADFDADFDVDFDADFENSNHVENVPVVSVSPVEKLSSPAAVVASPNVHHQPTPSIVSPSSFTINADDFDFDFGGSSDKGPVAAPASNGSGFENAFDDDDGFGQEQISAFTNELPDLSFVVSSPVVTSAPKAKPKQEVAFSFDDFMNS</sequence>
<protein>
    <submittedName>
        <fullName evidence="3">Uncharacterized protein</fullName>
    </submittedName>
</protein>
<evidence type="ECO:0000256" key="1">
    <source>
        <dbReference type="SAM" id="Coils"/>
    </source>
</evidence>
<feature type="compositionally biased region" description="Polar residues" evidence="2">
    <location>
        <begin position="134"/>
        <end position="149"/>
    </location>
</feature>
<evidence type="ECO:0000313" key="3">
    <source>
        <dbReference type="EMBL" id="KAL0487498.1"/>
    </source>
</evidence>
<gene>
    <name evidence="3" type="ORF">AKO1_004145</name>
</gene>
<organism evidence="3 4">
    <name type="scientific">Acrasis kona</name>
    <dbReference type="NCBI Taxonomy" id="1008807"/>
    <lineage>
        <taxon>Eukaryota</taxon>
        <taxon>Discoba</taxon>
        <taxon>Heterolobosea</taxon>
        <taxon>Tetramitia</taxon>
        <taxon>Eutetramitia</taxon>
        <taxon>Acrasidae</taxon>
        <taxon>Acrasis</taxon>
    </lineage>
</organism>
<feature type="compositionally biased region" description="Acidic residues" evidence="2">
    <location>
        <begin position="20"/>
        <end position="36"/>
    </location>
</feature>
<feature type="compositionally biased region" description="Acidic residues" evidence="2">
    <location>
        <begin position="93"/>
        <end position="105"/>
    </location>
</feature>
<evidence type="ECO:0000256" key="2">
    <source>
        <dbReference type="SAM" id="MobiDB-lite"/>
    </source>
</evidence>
<name>A0AAW2ZDQ9_9EUKA</name>
<feature type="region of interest" description="Disordered" evidence="2">
    <location>
        <begin position="498"/>
        <end position="528"/>
    </location>
</feature>
<feature type="compositionally biased region" description="Acidic residues" evidence="2">
    <location>
        <begin position="71"/>
        <end position="83"/>
    </location>
</feature>
<accession>A0AAW2ZDQ9</accession>
<feature type="compositionally biased region" description="Polar residues" evidence="2">
    <location>
        <begin position="1"/>
        <end position="11"/>
    </location>
</feature>
<evidence type="ECO:0000313" key="4">
    <source>
        <dbReference type="Proteomes" id="UP001431209"/>
    </source>
</evidence>
<feature type="compositionally biased region" description="Polar residues" evidence="2">
    <location>
        <begin position="37"/>
        <end position="49"/>
    </location>
</feature>